<accession>A0A0F9DQ90</accession>
<reference evidence="1" key="1">
    <citation type="journal article" date="2015" name="Nature">
        <title>Complex archaea that bridge the gap between prokaryotes and eukaryotes.</title>
        <authorList>
            <person name="Spang A."/>
            <person name="Saw J.H."/>
            <person name="Jorgensen S.L."/>
            <person name="Zaremba-Niedzwiedzka K."/>
            <person name="Martijn J."/>
            <person name="Lind A.E."/>
            <person name="van Eijk R."/>
            <person name="Schleper C."/>
            <person name="Guy L."/>
            <person name="Ettema T.J."/>
        </authorList>
    </citation>
    <scope>NUCLEOTIDE SEQUENCE</scope>
</reference>
<sequence>MDIPKDTKFTTKVVVVPSYLGGFTHSGYVRNFTEKRNYRWIKRGEPIGEFVIKGSSYDTFYSRTFNKKLHSVPIKSPVSGLVLHPTLSSGLEIFLRDKNWNSLKNPPTANFALLIPDDEPVPETGNYIYAEMCRLIQDMKHYYFRESRYWTMGALSEEKLNELIRFQLSANPLIFDALPNWAPYQKEARIKYPELRPYIDHL</sequence>
<dbReference type="AlphaFoldDB" id="A0A0F9DQ90"/>
<gene>
    <name evidence="1" type="ORF">LCGC14_2461540</name>
</gene>
<name>A0A0F9DQ90_9ZZZZ</name>
<dbReference type="EMBL" id="LAZR01038336">
    <property type="protein sequence ID" value="KKL19831.1"/>
    <property type="molecule type" value="Genomic_DNA"/>
</dbReference>
<protein>
    <submittedName>
        <fullName evidence="1">Uncharacterized protein</fullName>
    </submittedName>
</protein>
<proteinExistence type="predicted"/>
<evidence type="ECO:0000313" key="1">
    <source>
        <dbReference type="EMBL" id="KKL19831.1"/>
    </source>
</evidence>
<comment type="caution">
    <text evidence="1">The sequence shown here is derived from an EMBL/GenBank/DDBJ whole genome shotgun (WGS) entry which is preliminary data.</text>
</comment>
<organism evidence="1">
    <name type="scientific">marine sediment metagenome</name>
    <dbReference type="NCBI Taxonomy" id="412755"/>
    <lineage>
        <taxon>unclassified sequences</taxon>
        <taxon>metagenomes</taxon>
        <taxon>ecological metagenomes</taxon>
    </lineage>
</organism>